<dbReference type="Pfam" id="PF03576">
    <property type="entry name" value="Peptidase_S58"/>
    <property type="match status" value="1"/>
</dbReference>
<dbReference type="AlphaFoldDB" id="W0EBW2"/>
<organism evidence="2 3">
    <name type="scientific">Desulfitobacterium metallireducens DSM 15288</name>
    <dbReference type="NCBI Taxonomy" id="871968"/>
    <lineage>
        <taxon>Bacteria</taxon>
        <taxon>Bacillati</taxon>
        <taxon>Bacillota</taxon>
        <taxon>Clostridia</taxon>
        <taxon>Eubacteriales</taxon>
        <taxon>Desulfitobacteriaceae</taxon>
        <taxon>Desulfitobacterium</taxon>
    </lineage>
</organism>
<keyword evidence="3" id="KW-1185">Reference proteome</keyword>
<dbReference type="PANTHER" id="PTHR36512:SF3">
    <property type="entry name" value="BLR5678 PROTEIN"/>
    <property type="match status" value="1"/>
</dbReference>
<dbReference type="OrthoDB" id="9770388at2"/>
<evidence type="ECO:0000313" key="3">
    <source>
        <dbReference type="Proteomes" id="UP000010847"/>
    </source>
</evidence>
<proteinExistence type="inferred from homology"/>
<name>W0EBW2_9FIRM</name>
<evidence type="ECO:0000256" key="1">
    <source>
        <dbReference type="ARBA" id="ARBA00007068"/>
    </source>
</evidence>
<protein>
    <submittedName>
        <fullName evidence="2">L-aminopeptidase/D-esterase</fullName>
    </submittedName>
</protein>
<dbReference type="Gene3D" id="3.60.70.12">
    <property type="entry name" value="L-amino peptidase D-ALA esterase/amidase"/>
    <property type="match status" value="1"/>
</dbReference>
<dbReference type="PANTHER" id="PTHR36512">
    <property type="entry name" value="D-AMINOPEPTIDASE"/>
    <property type="match status" value="1"/>
</dbReference>
<keyword evidence="2" id="KW-0645">Protease</keyword>
<sequence>MNRRTPRDYGLWMGELPTGRQNDICDVPGVMVGNVSIIRGEGALIPGRGPVRTGVTAIHPHTGNLYRNPCWAGISVFNGFGKSVGIPFIQETGILSSPILLTNTLSVSDVAQGLLTYLLNQNPEIGNDARTPNLVVFECDDSYLNDIQGRHVKPADAILALTRAKNERVPQGNVGAGTGMSLFQLKGGIGSSSRLLRAKDKNYVLGMLALANFGLLKDLLINGRPIGQLLSVGAEGYCPGSLILIGMTNAPISRWQLTRLAEKAFLGLGRTGGLSRIGSGEFCLMVSTQGLGYEDEISDWEMDDFYQAVVETSAESIWNALFQAQTMEGRDKRIRYAVPIKEVLQILKM</sequence>
<keyword evidence="2" id="KW-0378">Hydrolase</keyword>
<keyword evidence="2" id="KW-0031">Aminopeptidase</keyword>
<dbReference type="InterPro" id="IPR016117">
    <property type="entry name" value="ArgJ-like_dom_sf"/>
</dbReference>
<reference evidence="2 3" key="1">
    <citation type="submission" date="2013-12" db="EMBL/GenBank/DDBJ databases">
        <authorList>
            <consortium name="DOE Joint Genome Institute"/>
            <person name="Smidt H."/>
            <person name="Huntemann M."/>
            <person name="Han J."/>
            <person name="Chen A."/>
            <person name="Kyrpides N."/>
            <person name="Mavromatis K."/>
            <person name="Markowitz V."/>
            <person name="Palaniappan K."/>
            <person name="Ivanova N."/>
            <person name="Schaumberg A."/>
            <person name="Pati A."/>
            <person name="Liolios K."/>
            <person name="Nordberg H.P."/>
            <person name="Cantor M.N."/>
            <person name="Hua S.X."/>
            <person name="Woyke T."/>
        </authorList>
    </citation>
    <scope>NUCLEOTIDE SEQUENCE [LARGE SCALE GENOMIC DNA]</scope>
    <source>
        <strain evidence="3">DSM 15288</strain>
    </source>
</reference>
<dbReference type="Proteomes" id="UP000010847">
    <property type="component" value="Chromosome"/>
</dbReference>
<dbReference type="EMBL" id="CP007032">
    <property type="protein sequence ID" value="AHF06664.1"/>
    <property type="molecule type" value="Genomic_DNA"/>
</dbReference>
<comment type="similarity">
    <text evidence="1">Belongs to the peptidase S58 family.</text>
</comment>
<dbReference type="KEGG" id="dmt:DESME_06040"/>
<dbReference type="InterPro" id="IPR005321">
    <property type="entry name" value="Peptidase_S58_DmpA"/>
</dbReference>
<evidence type="ECO:0000313" key="2">
    <source>
        <dbReference type="EMBL" id="AHF06664.1"/>
    </source>
</evidence>
<dbReference type="CDD" id="cd02253">
    <property type="entry name" value="DmpA"/>
    <property type="match status" value="1"/>
</dbReference>
<dbReference type="HOGENOM" id="CLU_024709_0_0_9"/>
<dbReference type="eggNOG" id="COG3191">
    <property type="taxonomic scope" value="Bacteria"/>
</dbReference>
<dbReference type="GO" id="GO:0004177">
    <property type="term" value="F:aminopeptidase activity"/>
    <property type="evidence" value="ECO:0007669"/>
    <property type="project" value="UniProtKB-KW"/>
</dbReference>
<dbReference type="RefSeq" id="WP_006715667.1">
    <property type="nucleotide sequence ID" value="NZ_CP007032.1"/>
</dbReference>
<dbReference type="STRING" id="871968.DESME_06040"/>
<dbReference type="SUPFAM" id="SSF56266">
    <property type="entry name" value="DmpA/ArgJ-like"/>
    <property type="match status" value="1"/>
</dbReference>
<gene>
    <name evidence="2" type="ORF">DESME_06040</name>
</gene>
<accession>W0EBW2</accession>